<feature type="domain" description="Transposase IS4-like" evidence="2">
    <location>
        <begin position="101"/>
        <end position="269"/>
    </location>
</feature>
<dbReference type="Proteomes" id="UP000594015">
    <property type="component" value="Chromosome"/>
</dbReference>
<feature type="region of interest" description="Disordered" evidence="1">
    <location>
        <begin position="63"/>
        <end position="94"/>
    </location>
</feature>
<evidence type="ECO:0000313" key="3">
    <source>
        <dbReference type="EMBL" id="QOZ66656.1"/>
    </source>
</evidence>
<dbReference type="KEGG" id="barh:WN72_10070"/>
<dbReference type="PANTHER" id="PTHR30298">
    <property type="entry name" value="H REPEAT-ASSOCIATED PREDICTED TRANSPOSASE"/>
    <property type="match status" value="1"/>
</dbReference>
<feature type="region of interest" description="Disordered" evidence="1">
    <location>
        <begin position="16"/>
        <end position="46"/>
    </location>
</feature>
<dbReference type="PANTHER" id="PTHR30298:SF0">
    <property type="entry name" value="PROTEIN YBFL-RELATED"/>
    <property type="match status" value="1"/>
</dbReference>
<dbReference type="InterPro" id="IPR047647">
    <property type="entry name" value="ISAs1_transpos"/>
</dbReference>
<gene>
    <name evidence="3" type="ORF">WN72_10070</name>
</gene>
<feature type="region of interest" description="Disordered" evidence="1">
    <location>
        <begin position="275"/>
        <end position="301"/>
    </location>
</feature>
<evidence type="ECO:0000259" key="2">
    <source>
        <dbReference type="Pfam" id="PF01609"/>
    </source>
</evidence>
<dbReference type="Pfam" id="PF01609">
    <property type="entry name" value="DDE_Tnp_1"/>
    <property type="match status" value="1"/>
</dbReference>
<dbReference type="GO" id="GO:0004803">
    <property type="term" value="F:transposase activity"/>
    <property type="evidence" value="ECO:0007669"/>
    <property type="project" value="InterPro"/>
</dbReference>
<name>A0AAE7TGD5_9BRAD</name>
<organism evidence="3 4">
    <name type="scientific">Bradyrhizobium arachidis</name>
    <dbReference type="NCBI Taxonomy" id="858423"/>
    <lineage>
        <taxon>Bacteria</taxon>
        <taxon>Pseudomonadati</taxon>
        <taxon>Pseudomonadota</taxon>
        <taxon>Alphaproteobacteria</taxon>
        <taxon>Hyphomicrobiales</taxon>
        <taxon>Nitrobacteraceae</taxon>
        <taxon>Bradyrhizobium</taxon>
    </lineage>
</organism>
<dbReference type="GO" id="GO:0003677">
    <property type="term" value="F:DNA binding"/>
    <property type="evidence" value="ECO:0007669"/>
    <property type="project" value="InterPro"/>
</dbReference>
<dbReference type="AlphaFoldDB" id="A0AAE7TGD5"/>
<dbReference type="InterPro" id="IPR002559">
    <property type="entry name" value="Transposase_11"/>
</dbReference>
<dbReference type="InterPro" id="IPR051698">
    <property type="entry name" value="Transposase_11-like"/>
</dbReference>
<protein>
    <submittedName>
        <fullName evidence="3">ISAs1 family transposase</fullName>
    </submittedName>
</protein>
<accession>A0AAE7TGD5</accession>
<dbReference type="NCBIfam" id="NF033564">
    <property type="entry name" value="transpos_ISAs1"/>
    <property type="match status" value="1"/>
</dbReference>
<evidence type="ECO:0000313" key="4">
    <source>
        <dbReference type="Proteomes" id="UP000594015"/>
    </source>
</evidence>
<proteinExistence type="predicted"/>
<evidence type="ECO:0000256" key="1">
    <source>
        <dbReference type="SAM" id="MobiDB-lite"/>
    </source>
</evidence>
<dbReference type="GO" id="GO:0006313">
    <property type="term" value="P:DNA transposition"/>
    <property type="evidence" value="ECO:0007669"/>
    <property type="project" value="InterPro"/>
</dbReference>
<reference evidence="3 4" key="1">
    <citation type="submission" date="2018-06" db="EMBL/GenBank/DDBJ databases">
        <title>Comparative genomics of Bradyrhizobium nodulating Arachidis hypogaea.</title>
        <authorList>
            <person name="Li Y."/>
        </authorList>
    </citation>
    <scope>NUCLEOTIDE SEQUENCE [LARGE SCALE GENOMIC DNA]</scope>
    <source>
        <strain evidence="3 4">CCBAU 051107</strain>
    </source>
</reference>
<sequence>MACRATTRSAACSACSSRKSSRRHSVAPWRPRQGQWAQAHGGGGRRWQGTALRLRTRWQGHAAASGQRLRGGGAHGLGAAESARSQRDGRRLGSAGASQAAGLYVTADAQHCSRAFASAVPQRGGDYALVVKANRGPLFKAAAQQFARLGKRSSAAQAAQSSHDRREARRATVMRNTSLAAHHNFPSVVAVGRLTSRRRLRGKPADTPVVRYYLLSKYISPKRLLHISRSHWSIENQLHWVLDVHFAEDGNRARKDNAREHAILRRLALNILRSPRTAPRSGAKSSAPAGTMPSFSACSAI</sequence>
<dbReference type="EMBL" id="CP030050">
    <property type="protein sequence ID" value="QOZ66656.1"/>
    <property type="molecule type" value="Genomic_DNA"/>
</dbReference>